<dbReference type="Pfam" id="PF01466">
    <property type="entry name" value="Skp1"/>
    <property type="match status" value="1"/>
</dbReference>
<dbReference type="PANTHER" id="PTHR11165">
    <property type="entry name" value="SKP1"/>
    <property type="match status" value="1"/>
</dbReference>
<comment type="pathway">
    <text evidence="3">Protein modification; protein ubiquitination.</text>
</comment>
<organism evidence="6 7">
    <name type="scientific">Lentinus brumalis</name>
    <dbReference type="NCBI Taxonomy" id="2498619"/>
    <lineage>
        <taxon>Eukaryota</taxon>
        <taxon>Fungi</taxon>
        <taxon>Dikarya</taxon>
        <taxon>Basidiomycota</taxon>
        <taxon>Agaricomycotina</taxon>
        <taxon>Agaricomycetes</taxon>
        <taxon>Polyporales</taxon>
        <taxon>Polyporaceae</taxon>
        <taxon>Lentinus</taxon>
    </lineage>
</organism>
<dbReference type="InterPro" id="IPR016072">
    <property type="entry name" value="Skp1_comp_dimer"/>
</dbReference>
<evidence type="ECO:0000256" key="2">
    <source>
        <dbReference type="ARBA" id="ARBA00022786"/>
    </source>
</evidence>
<dbReference type="InterPro" id="IPR036296">
    <property type="entry name" value="SKP1-like_dim_sf"/>
</dbReference>
<comment type="similarity">
    <text evidence="1 3">Belongs to the SKP1 family.</text>
</comment>
<feature type="domain" description="SKP1 component dimerisation" evidence="4">
    <location>
        <begin position="116"/>
        <end position="163"/>
    </location>
</feature>
<dbReference type="Gene3D" id="3.30.710.10">
    <property type="entry name" value="Potassium Channel Kv1.1, Chain A"/>
    <property type="match status" value="1"/>
</dbReference>
<sequence>MGDSNRLTLVASDGGKFVVDKEVVQMSVLLKNMIEDLGETDESIPIPNVTSPVLTKVIEFCENHRTDAARTDGPNVDGDDARMRTAVVSDWDRQFFDVDQDLMFEIIVAANYLDIKSLVDVGCKVVADMIKGKSPQEIRDLFDIVNDFSPEEEAALRKENEWANDR</sequence>
<dbReference type="InterPro" id="IPR016073">
    <property type="entry name" value="Skp1_comp_POZ"/>
</dbReference>
<evidence type="ECO:0000313" key="6">
    <source>
        <dbReference type="EMBL" id="RDX53622.1"/>
    </source>
</evidence>
<dbReference type="FunFam" id="3.30.710.10:FF:000026">
    <property type="entry name" value="E3 ubiquitin ligase complex SCF subunit"/>
    <property type="match status" value="1"/>
</dbReference>
<dbReference type="SUPFAM" id="SSF54695">
    <property type="entry name" value="POZ domain"/>
    <property type="match status" value="1"/>
</dbReference>
<keyword evidence="7" id="KW-1185">Reference proteome</keyword>
<keyword evidence="2 3" id="KW-0833">Ubl conjugation pathway</keyword>
<dbReference type="SUPFAM" id="SSF81382">
    <property type="entry name" value="Skp1 dimerisation domain-like"/>
    <property type="match status" value="1"/>
</dbReference>
<dbReference type="UniPathway" id="UPA00143"/>
<comment type="function">
    <text evidence="3">Essential component of the SCF (SKP1-CUL1-F-box protein) E3 ubiquitin ligase complexes, which mediate the ubiquitination and subsequent proteasomal degradation of target proteins.</text>
</comment>
<dbReference type="OrthoDB" id="2342932at2759"/>
<dbReference type="CDD" id="cd18322">
    <property type="entry name" value="BTB_POZ_SKP1"/>
    <property type="match status" value="1"/>
</dbReference>
<name>A0A371DM72_9APHY</name>
<dbReference type="AlphaFoldDB" id="A0A371DM72"/>
<dbReference type="EMBL" id="KZ857386">
    <property type="protein sequence ID" value="RDX53622.1"/>
    <property type="molecule type" value="Genomic_DNA"/>
</dbReference>
<dbReference type="GO" id="GO:0006511">
    <property type="term" value="P:ubiquitin-dependent protein catabolic process"/>
    <property type="evidence" value="ECO:0007669"/>
    <property type="project" value="InterPro"/>
</dbReference>
<dbReference type="InterPro" id="IPR016897">
    <property type="entry name" value="SKP1"/>
</dbReference>
<evidence type="ECO:0000259" key="4">
    <source>
        <dbReference type="Pfam" id="PF01466"/>
    </source>
</evidence>
<dbReference type="SMART" id="SM00512">
    <property type="entry name" value="Skp1"/>
    <property type="match status" value="1"/>
</dbReference>
<dbReference type="GO" id="GO:0016567">
    <property type="term" value="P:protein ubiquitination"/>
    <property type="evidence" value="ECO:0007669"/>
    <property type="project" value="UniProtKB-UniPathway"/>
</dbReference>
<evidence type="ECO:0000259" key="5">
    <source>
        <dbReference type="Pfam" id="PF03931"/>
    </source>
</evidence>
<comment type="subunit">
    <text evidence="3">Component of the SCF (SKP1-CUL1-F-box protein) E3 ubiquitin ligase complexes.</text>
</comment>
<evidence type="ECO:0000313" key="7">
    <source>
        <dbReference type="Proteomes" id="UP000256964"/>
    </source>
</evidence>
<proteinExistence type="inferred from homology"/>
<evidence type="ECO:0000256" key="3">
    <source>
        <dbReference type="PIRNR" id="PIRNR028729"/>
    </source>
</evidence>
<gene>
    <name evidence="6" type="ORF">OH76DRAFT_1453460</name>
</gene>
<protein>
    <recommendedName>
        <fullName evidence="3">E3 ubiquitin ligase complex SCF subunit</fullName>
    </recommendedName>
</protein>
<evidence type="ECO:0000256" key="1">
    <source>
        <dbReference type="ARBA" id="ARBA00009993"/>
    </source>
</evidence>
<dbReference type="STRING" id="139420.A0A371DM72"/>
<dbReference type="InterPro" id="IPR011333">
    <property type="entry name" value="SKP1/BTB/POZ_sf"/>
</dbReference>
<dbReference type="Proteomes" id="UP000256964">
    <property type="component" value="Unassembled WGS sequence"/>
</dbReference>
<dbReference type="PIRSF" id="PIRSF028729">
    <property type="entry name" value="E3_ubiquit_lig_SCF_Skp"/>
    <property type="match status" value="1"/>
</dbReference>
<feature type="domain" description="SKP1 component POZ" evidence="5">
    <location>
        <begin position="7"/>
        <end position="65"/>
    </location>
</feature>
<dbReference type="Pfam" id="PF03931">
    <property type="entry name" value="Skp1_POZ"/>
    <property type="match status" value="1"/>
</dbReference>
<dbReference type="InterPro" id="IPR001232">
    <property type="entry name" value="SKP1-like"/>
</dbReference>
<reference evidence="6 7" key="1">
    <citation type="journal article" date="2018" name="Biotechnol. Biofuels">
        <title>Integrative visual omics of the white-rot fungus Polyporus brumalis exposes the biotechnological potential of its oxidative enzymes for delignifying raw plant biomass.</title>
        <authorList>
            <person name="Miyauchi S."/>
            <person name="Rancon A."/>
            <person name="Drula E."/>
            <person name="Hage H."/>
            <person name="Chaduli D."/>
            <person name="Favel A."/>
            <person name="Grisel S."/>
            <person name="Henrissat B."/>
            <person name="Herpoel-Gimbert I."/>
            <person name="Ruiz-Duenas F.J."/>
            <person name="Chevret D."/>
            <person name="Hainaut M."/>
            <person name="Lin J."/>
            <person name="Wang M."/>
            <person name="Pangilinan J."/>
            <person name="Lipzen A."/>
            <person name="Lesage-Meessen L."/>
            <person name="Navarro D."/>
            <person name="Riley R."/>
            <person name="Grigoriev I.V."/>
            <person name="Zhou S."/>
            <person name="Raouche S."/>
            <person name="Rosso M.N."/>
        </authorList>
    </citation>
    <scope>NUCLEOTIDE SEQUENCE [LARGE SCALE GENOMIC DNA]</scope>
    <source>
        <strain evidence="6 7">BRFM 1820</strain>
    </source>
</reference>
<accession>A0A371DM72</accession>